<dbReference type="CDD" id="cd03426">
    <property type="entry name" value="NUDIX_CoAse_Nudt7"/>
    <property type="match status" value="1"/>
</dbReference>
<evidence type="ECO:0000256" key="4">
    <source>
        <dbReference type="ARBA" id="ARBA00022801"/>
    </source>
</evidence>
<gene>
    <name evidence="8" type="ORF">CK503_07940</name>
</gene>
<evidence type="ECO:0000313" key="8">
    <source>
        <dbReference type="EMBL" id="PAU94135.1"/>
    </source>
</evidence>
<dbReference type="InterPro" id="IPR045121">
    <property type="entry name" value="CoAse"/>
</dbReference>
<dbReference type="GO" id="GO:0010945">
    <property type="term" value="F:coenzyme A diphosphatase activity"/>
    <property type="evidence" value="ECO:0007669"/>
    <property type="project" value="InterPro"/>
</dbReference>
<keyword evidence="3" id="KW-0479">Metal-binding</keyword>
<dbReference type="Pfam" id="PF00293">
    <property type="entry name" value="NUDIX"/>
    <property type="match status" value="1"/>
</dbReference>
<organism evidence="8 9">
    <name type="scientific">Fodinibius salipaludis</name>
    <dbReference type="NCBI Taxonomy" id="2032627"/>
    <lineage>
        <taxon>Bacteria</taxon>
        <taxon>Pseudomonadati</taxon>
        <taxon>Balneolota</taxon>
        <taxon>Balneolia</taxon>
        <taxon>Balneolales</taxon>
        <taxon>Balneolaceae</taxon>
        <taxon>Fodinibius</taxon>
    </lineage>
</organism>
<dbReference type="Proteomes" id="UP000218831">
    <property type="component" value="Unassembled WGS sequence"/>
</dbReference>
<name>A0A2A2GBC9_9BACT</name>
<evidence type="ECO:0000259" key="7">
    <source>
        <dbReference type="PROSITE" id="PS51462"/>
    </source>
</evidence>
<evidence type="ECO:0000256" key="6">
    <source>
        <dbReference type="ARBA" id="ARBA00023211"/>
    </source>
</evidence>
<dbReference type="Gene3D" id="3.90.79.10">
    <property type="entry name" value="Nucleoside Triphosphate Pyrophosphohydrolase"/>
    <property type="match status" value="1"/>
</dbReference>
<dbReference type="RefSeq" id="WP_095606266.1">
    <property type="nucleotide sequence ID" value="NZ_NSKE01000005.1"/>
</dbReference>
<evidence type="ECO:0000256" key="5">
    <source>
        <dbReference type="ARBA" id="ARBA00022842"/>
    </source>
</evidence>
<dbReference type="PANTHER" id="PTHR12992">
    <property type="entry name" value="NUDIX HYDROLASE"/>
    <property type="match status" value="1"/>
</dbReference>
<protein>
    <submittedName>
        <fullName evidence="8">Coenzyme A pyrophosphatase</fullName>
    </submittedName>
</protein>
<evidence type="ECO:0000313" key="9">
    <source>
        <dbReference type="Proteomes" id="UP000218831"/>
    </source>
</evidence>
<dbReference type="PROSITE" id="PS00893">
    <property type="entry name" value="NUDIX_BOX"/>
    <property type="match status" value="1"/>
</dbReference>
<keyword evidence="9" id="KW-1185">Reference proteome</keyword>
<evidence type="ECO:0000256" key="3">
    <source>
        <dbReference type="ARBA" id="ARBA00022723"/>
    </source>
</evidence>
<dbReference type="InterPro" id="IPR000086">
    <property type="entry name" value="NUDIX_hydrolase_dom"/>
</dbReference>
<reference evidence="8 9" key="1">
    <citation type="submission" date="2017-08" db="EMBL/GenBank/DDBJ databases">
        <title>Aliifodinibius alkalisoli sp. nov., isolated from saline alkaline soil.</title>
        <authorList>
            <person name="Liu D."/>
            <person name="Zhang G."/>
        </authorList>
    </citation>
    <scope>NUCLEOTIDE SEQUENCE [LARGE SCALE GENOMIC DNA]</scope>
    <source>
        <strain evidence="8 9">WN023</strain>
    </source>
</reference>
<dbReference type="EMBL" id="NSKE01000005">
    <property type="protein sequence ID" value="PAU94135.1"/>
    <property type="molecule type" value="Genomic_DNA"/>
</dbReference>
<comment type="cofactor">
    <cofactor evidence="1">
        <name>Mn(2+)</name>
        <dbReference type="ChEBI" id="CHEBI:29035"/>
    </cofactor>
</comment>
<comment type="caution">
    <text evidence="8">The sequence shown here is derived from an EMBL/GenBank/DDBJ whole genome shotgun (WGS) entry which is preliminary data.</text>
</comment>
<sequence>MQDLLDFLEQRLSQNLPGKKAQIEMAPEPVDGGDIREMEPPPEVNKSSVLILLFPNEDDEMELVLTLRSHDIDHGGQISFPGGRAEKGESPHQTALREAKEEIGVLPDTVTIIGELSELYVSHSNNLVTPVVGFINKRPDFITNPAEVEEVFAVELKSLLHKKNITVEDWDLQSYTYRVPYWDVHQVPLWGATAMMLNEFLDLYREFINKKS</sequence>
<dbReference type="PROSITE" id="PS51462">
    <property type="entry name" value="NUDIX"/>
    <property type="match status" value="1"/>
</dbReference>
<dbReference type="SUPFAM" id="SSF55811">
    <property type="entry name" value="Nudix"/>
    <property type="match status" value="1"/>
</dbReference>
<proteinExistence type="predicted"/>
<accession>A0A2A2GBC9</accession>
<dbReference type="PANTHER" id="PTHR12992:SF11">
    <property type="entry name" value="MITOCHONDRIAL COENZYME A DIPHOSPHATASE NUDT8"/>
    <property type="match status" value="1"/>
</dbReference>
<keyword evidence="5" id="KW-0460">Magnesium</keyword>
<keyword evidence="6" id="KW-0464">Manganese</keyword>
<evidence type="ECO:0000256" key="2">
    <source>
        <dbReference type="ARBA" id="ARBA00001946"/>
    </source>
</evidence>
<dbReference type="AlphaFoldDB" id="A0A2A2GBC9"/>
<keyword evidence="4" id="KW-0378">Hydrolase</keyword>
<comment type="cofactor">
    <cofactor evidence="2">
        <name>Mg(2+)</name>
        <dbReference type="ChEBI" id="CHEBI:18420"/>
    </cofactor>
</comment>
<dbReference type="OrthoDB" id="9802805at2"/>
<evidence type="ECO:0000256" key="1">
    <source>
        <dbReference type="ARBA" id="ARBA00001936"/>
    </source>
</evidence>
<dbReference type="InterPro" id="IPR015797">
    <property type="entry name" value="NUDIX_hydrolase-like_dom_sf"/>
</dbReference>
<dbReference type="GO" id="GO:0046872">
    <property type="term" value="F:metal ion binding"/>
    <property type="evidence" value="ECO:0007669"/>
    <property type="project" value="UniProtKB-KW"/>
</dbReference>
<feature type="domain" description="Nudix hydrolase" evidence="7">
    <location>
        <begin position="44"/>
        <end position="178"/>
    </location>
</feature>
<dbReference type="InterPro" id="IPR020084">
    <property type="entry name" value="NUDIX_hydrolase_CS"/>
</dbReference>